<evidence type="ECO:0000313" key="1">
    <source>
        <dbReference type="EMBL" id="TYD42531.1"/>
    </source>
</evidence>
<organism evidence="1 2">
    <name type="scientific">Aeromonas veronii</name>
    <dbReference type="NCBI Taxonomy" id="654"/>
    <lineage>
        <taxon>Bacteria</taxon>
        <taxon>Pseudomonadati</taxon>
        <taxon>Pseudomonadota</taxon>
        <taxon>Gammaproteobacteria</taxon>
        <taxon>Aeromonadales</taxon>
        <taxon>Aeromonadaceae</taxon>
        <taxon>Aeromonas</taxon>
    </lineage>
</organism>
<name>A0ABY3MIV3_AERVE</name>
<dbReference type="Proteomes" id="UP000323129">
    <property type="component" value="Unassembled WGS sequence"/>
</dbReference>
<gene>
    <name evidence="1" type="ORF">CJF24_15940</name>
</gene>
<protein>
    <submittedName>
        <fullName evidence="1">Secretion protein EspA</fullName>
    </submittedName>
</protein>
<dbReference type="EMBL" id="NQMC01000050">
    <property type="protein sequence ID" value="TYD42531.1"/>
    <property type="molecule type" value="Genomic_DNA"/>
</dbReference>
<dbReference type="RefSeq" id="WP_021229290.1">
    <property type="nucleotide sequence ID" value="NZ_JAIEXX010000008.1"/>
</dbReference>
<dbReference type="SUPFAM" id="SSF116927">
    <property type="entry name" value="EspA/CesA-like"/>
    <property type="match status" value="2"/>
</dbReference>
<keyword evidence="2" id="KW-1185">Reference proteome</keyword>
<sequence>MSIATHFSSTAAVAASPDYDAYVDRKAGEGDNLMSEGISVLYKFMTLFSDLAQVRYDQMSAKADRARDSQQAANQVDAILSKLAKADDKAALPPDVVQYLRDHHIAITVQNDGKNSTSDIDSWLRANNPASPYLDKLLGYIAQSGPQGMRSDQWQDVVRYMDDHNIRVDGQRCCDYIWGLPEVGMRSYQNVSKEHMQHIADTLRNASAGLDKGQLDMIKGALETDSGRCSDFVTQAQLQIQKTMQSYNVCVSLVNSMQTLLAEMNKSIAQNIR</sequence>
<proteinExistence type="predicted"/>
<dbReference type="InterPro" id="IPR005095">
    <property type="entry name" value="EspA"/>
</dbReference>
<comment type="caution">
    <text evidence="1">The sequence shown here is derived from an EMBL/GenBank/DDBJ whole genome shotgun (WGS) entry which is preliminary data.</text>
</comment>
<dbReference type="Pfam" id="PF03433">
    <property type="entry name" value="EspA"/>
    <property type="match status" value="2"/>
</dbReference>
<dbReference type="InterPro" id="IPR035074">
    <property type="entry name" value="EspA/CesA-like"/>
</dbReference>
<accession>A0ABY3MIV3</accession>
<evidence type="ECO:0000313" key="2">
    <source>
        <dbReference type="Proteomes" id="UP000323129"/>
    </source>
</evidence>
<reference evidence="1 2" key="1">
    <citation type="submission" date="2017-08" db="EMBL/GenBank/DDBJ databases">
        <title>Aeromonas veronii bv sobria strain NS22 whole genome sequencing.</title>
        <authorList>
            <person name="Katharios P."/>
            <person name="Ha V.Q."/>
            <person name="Smyrli M."/>
        </authorList>
    </citation>
    <scope>NUCLEOTIDE SEQUENCE [LARGE SCALE GENOMIC DNA]</scope>
    <source>
        <strain evidence="1 2">NS22</strain>
    </source>
</reference>